<dbReference type="STRING" id="688269.Theth_0226"/>
<sequence length="69" mass="7967">MKRLLLDFVNTLDGKRRRIVIPEPKEGLTAEYVSQVMDQLIEQKALPEGYVKDRAAIVETTTDEFFNLL</sequence>
<accession>F7YWT5</accession>
<protein>
    <recommendedName>
        <fullName evidence="3">DUF2922 domain-containing protein</fullName>
    </recommendedName>
</protein>
<dbReference type="InterPro" id="IPR021321">
    <property type="entry name" value="DUF2922"/>
</dbReference>
<dbReference type="AlphaFoldDB" id="F7YWT5"/>
<dbReference type="OrthoDB" id="47751at2"/>
<evidence type="ECO:0008006" key="3">
    <source>
        <dbReference type="Google" id="ProtNLM"/>
    </source>
</evidence>
<organism evidence="1 2">
    <name type="scientific">Pseudothermotoga thermarum DSM 5069</name>
    <dbReference type="NCBI Taxonomy" id="688269"/>
    <lineage>
        <taxon>Bacteria</taxon>
        <taxon>Thermotogati</taxon>
        <taxon>Thermotogota</taxon>
        <taxon>Thermotogae</taxon>
        <taxon>Thermotogales</taxon>
        <taxon>Thermotogaceae</taxon>
        <taxon>Pseudothermotoga</taxon>
    </lineage>
</organism>
<dbReference type="PATRIC" id="fig|688269.3.peg.231"/>
<dbReference type="EMBL" id="CP002351">
    <property type="protein sequence ID" value="AEH50327.1"/>
    <property type="molecule type" value="Genomic_DNA"/>
</dbReference>
<dbReference type="eggNOG" id="ENOG5033GTC">
    <property type="taxonomic scope" value="Bacteria"/>
</dbReference>
<dbReference type="Proteomes" id="UP000006804">
    <property type="component" value="Chromosome"/>
</dbReference>
<gene>
    <name evidence="1" type="ORF">Theth_0226</name>
</gene>
<keyword evidence="2" id="KW-1185">Reference proteome</keyword>
<proteinExistence type="predicted"/>
<dbReference type="HOGENOM" id="CLU_181401_5_0_0"/>
<reference evidence="1 2" key="1">
    <citation type="submission" date="2010-11" db="EMBL/GenBank/DDBJ databases">
        <title>The complete genome of Thermotoga thermarum DSM 5069.</title>
        <authorList>
            <consortium name="US DOE Joint Genome Institute (JGI-PGF)"/>
            <person name="Lucas S."/>
            <person name="Copeland A."/>
            <person name="Lapidus A."/>
            <person name="Bruce D."/>
            <person name="Goodwin L."/>
            <person name="Pitluck S."/>
            <person name="Kyrpides N."/>
            <person name="Mavromatis K."/>
            <person name="Ivanova N."/>
            <person name="Zeytun A."/>
            <person name="Brettin T."/>
            <person name="Detter J.C."/>
            <person name="Tapia R."/>
            <person name="Han C."/>
            <person name="Land M."/>
            <person name="Hauser L."/>
            <person name="Markowitz V."/>
            <person name="Cheng J.-F."/>
            <person name="Hugenholtz P."/>
            <person name="Woyke T."/>
            <person name="Wu D."/>
            <person name="Spring S."/>
            <person name="Schroeder M."/>
            <person name="Brambilla E."/>
            <person name="Klenk H.-P."/>
            <person name="Eisen J.A."/>
        </authorList>
    </citation>
    <scope>NUCLEOTIDE SEQUENCE [LARGE SCALE GENOMIC DNA]</scope>
    <source>
        <strain evidence="1 2">DSM 5069</strain>
    </source>
</reference>
<name>F7YWT5_9THEM</name>
<evidence type="ECO:0000313" key="1">
    <source>
        <dbReference type="EMBL" id="AEH50327.1"/>
    </source>
</evidence>
<evidence type="ECO:0000313" key="2">
    <source>
        <dbReference type="Proteomes" id="UP000006804"/>
    </source>
</evidence>
<dbReference type="Pfam" id="PF11148">
    <property type="entry name" value="DUF2922"/>
    <property type="match status" value="1"/>
</dbReference>
<dbReference type="KEGG" id="tta:Theth_0226"/>
<dbReference type="RefSeq" id="WP_013931550.1">
    <property type="nucleotide sequence ID" value="NC_015707.1"/>
</dbReference>